<comment type="caution">
    <text evidence="10">The sequence shown here is derived from an EMBL/GenBank/DDBJ whole genome shotgun (WGS) entry which is preliminary data.</text>
</comment>
<evidence type="ECO:0000256" key="4">
    <source>
        <dbReference type="ARBA" id="ARBA00022475"/>
    </source>
</evidence>
<evidence type="ECO:0000256" key="7">
    <source>
        <dbReference type="ARBA" id="ARBA00022989"/>
    </source>
</evidence>
<keyword evidence="4 9" id="KW-1003">Cell membrane</keyword>
<comment type="subcellular location">
    <subcellularLocation>
        <location evidence="1 9">Cell membrane</location>
        <topology evidence="1 9">Multi-pass membrane protein</topology>
    </subcellularLocation>
</comment>
<dbReference type="GO" id="GO:0005886">
    <property type="term" value="C:plasma membrane"/>
    <property type="evidence" value="ECO:0007669"/>
    <property type="project" value="UniProtKB-SubCell"/>
</dbReference>
<dbReference type="InterPro" id="IPR004485">
    <property type="entry name" value="Cobalamin_biosynth_CobD/CbiB"/>
</dbReference>
<dbReference type="PANTHER" id="PTHR34308">
    <property type="entry name" value="COBALAMIN BIOSYNTHESIS PROTEIN CBIB"/>
    <property type="match status" value="1"/>
</dbReference>
<evidence type="ECO:0000256" key="2">
    <source>
        <dbReference type="ARBA" id="ARBA00004953"/>
    </source>
</evidence>
<dbReference type="AlphaFoldDB" id="A0A652YJL7"/>
<gene>
    <name evidence="9" type="primary">cobD</name>
    <name evidence="10" type="ORF">FNL38_108251</name>
</gene>
<evidence type="ECO:0000256" key="1">
    <source>
        <dbReference type="ARBA" id="ARBA00004651"/>
    </source>
</evidence>
<evidence type="ECO:0000256" key="3">
    <source>
        <dbReference type="ARBA" id="ARBA00006263"/>
    </source>
</evidence>
<comment type="function">
    <text evidence="9">Converts cobyric acid to cobinamide by the addition of aminopropanol on the F carboxylic group.</text>
</comment>
<dbReference type="GO" id="GO:0015420">
    <property type="term" value="F:ABC-type vitamin B12 transporter activity"/>
    <property type="evidence" value="ECO:0007669"/>
    <property type="project" value="UniProtKB-UniRule"/>
</dbReference>
<evidence type="ECO:0000256" key="9">
    <source>
        <dbReference type="HAMAP-Rule" id="MF_00024"/>
    </source>
</evidence>
<sequence>MLNASKNRHPVTARAAGLLLGFAADRYFADPARFHPVAGFGTSAIALQRVSYSDSKVAGTVHVTVLLTGVGALGLVSESVARRGGWLAHAGVMAAATWAVLGGTSLARTGHDMAVRLEESRRSGDLTDARDLLPSLCGRDPSVLDEEGLTRAALESVAENTSDATVGALLWGAVLGIPGLFVYRAANTLDAMIGYRSEKYRNFGWAAARFDDLVNLVPARLTGVITAASAPLVGGSPRESLSAWRRDASAHPSPNAGVAEATAAGALGISLGGRTQYSYGVEMRPVLGNGPAPTPTDLRRASRLSSIVQIGAAITSAAVAVAVGKFDFIRRSRN</sequence>
<comment type="similarity">
    <text evidence="3 9">Belongs to the CobD/CbiB family.</text>
</comment>
<keyword evidence="6 9" id="KW-0812">Transmembrane</keyword>
<evidence type="ECO:0000256" key="5">
    <source>
        <dbReference type="ARBA" id="ARBA00022573"/>
    </source>
</evidence>
<dbReference type="UniPathway" id="UPA00148"/>
<dbReference type="HAMAP" id="MF_00024">
    <property type="entry name" value="CobD_CbiB"/>
    <property type="match status" value="1"/>
</dbReference>
<name>A0A652YJL7_NOCGL</name>
<reference evidence="10" key="1">
    <citation type="submission" date="2019-07" db="EMBL/GenBank/DDBJ databases">
        <title>Genomic Encyclopedia of Type Strains, Phase IV (KMG-IV): sequencing the most valuable type-strain genomes for metagenomic binning, comparative biology and taxonomic classification.</title>
        <authorList>
            <person name="Goeker M."/>
        </authorList>
    </citation>
    <scope>NUCLEOTIDE SEQUENCE</scope>
    <source>
        <strain evidence="10">DSM 44596</strain>
    </source>
</reference>
<dbReference type="GO" id="GO:0009236">
    <property type="term" value="P:cobalamin biosynthetic process"/>
    <property type="evidence" value="ECO:0007669"/>
    <property type="project" value="UniProtKB-UniRule"/>
</dbReference>
<keyword evidence="8 9" id="KW-0472">Membrane</keyword>
<accession>A0A652YJL7</accession>
<organism evidence="10">
    <name type="scientific">Nocardia globerula</name>
    <dbReference type="NCBI Taxonomy" id="1818"/>
    <lineage>
        <taxon>Bacteria</taxon>
        <taxon>Bacillati</taxon>
        <taxon>Actinomycetota</taxon>
        <taxon>Actinomycetes</taxon>
        <taxon>Mycobacteriales</taxon>
        <taxon>Nocardiaceae</taxon>
        <taxon>Nocardia</taxon>
    </lineage>
</organism>
<dbReference type="NCBIfam" id="TIGR00380">
    <property type="entry name" value="cobal_cbiB"/>
    <property type="match status" value="1"/>
</dbReference>
<keyword evidence="7 9" id="KW-1133">Transmembrane helix</keyword>
<dbReference type="GO" id="GO:0048472">
    <property type="term" value="F:threonine-phosphate decarboxylase activity"/>
    <property type="evidence" value="ECO:0007669"/>
    <property type="project" value="InterPro"/>
</dbReference>
<dbReference type="Pfam" id="PF03186">
    <property type="entry name" value="CobD_Cbib"/>
    <property type="match status" value="1"/>
</dbReference>
<comment type="pathway">
    <text evidence="2 9">Cofactor biosynthesis; adenosylcobalamin biosynthesis.</text>
</comment>
<dbReference type="EMBL" id="VNIQ01000008">
    <property type="protein sequence ID" value="TYQ01392.1"/>
    <property type="molecule type" value="Genomic_DNA"/>
</dbReference>
<protein>
    <recommendedName>
        <fullName evidence="9">Cobalamin biosynthesis protein CobD</fullName>
    </recommendedName>
</protein>
<dbReference type="PANTHER" id="PTHR34308:SF1">
    <property type="entry name" value="COBALAMIN BIOSYNTHESIS PROTEIN CBIB"/>
    <property type="match status" value="1"/>
</dbReference>
<evidence type="ECO:0000313" key="10">
    <source>
        <dbReference type="EMBL" id="TYQ01392.1"/>
    </source>
</evidence>
<evidence type="ECO:0000256" key="8">
    <source>
        <dbReference type="ARBA" id="ARBA00023136"/>
    </source>
</evidence>
<dbReference type="NCBIfam" id="NF002276">
    <property type="entry name" value="PRK01209.1-4"/>
    <property type="match status" value="1"/>
</dbReference>
<proteinExistence type="inferred from homology"/>
<keyword evidence="5 9" id="KW-0169">Cobalamin biosynthesis</keyword>
<evidence type="ECO:0000256" key="6">
    <source>
        <dbReference type="ARBA" id="ARBA00022692"/>
    </source>
</evidence>